<gene>
    <name evidence="2" type="ORF">PSA7680_03285</name>
</gene>
<feature type="compositionally biased region" description="Pro residues" evidence="1">
    <location>
        <begin position="153"/>
        <end position="169"/>
    </location>
</feature>
<dbReference type="Gene3D" id="3.30.1150.10">
    <property type="match status" value="1"/>
</dbReference>
<dbReference type="EMBL" id="FWFQ01000032">
    <property type="protein sequence ID" value="SLN62455.1"/>
    <property type="molecule type" value="Genomic_DNA"/>
</dbReference>
<organism evidence="2 3">
    <name type="scientific">Pseudoruegeria aquimaris</name>
    <dbReference type="NCBI Taxonomy" id="393663"/>
    <lineage>
        <taxon>Bacteria</taxon>
        <taxon>Pseudomonadati</taxon>
        <taxon>Pseudomonadota</taxon>
        <taxon>Alphaproteobacteria</taxon>
        <taxon>Rhodobacterales</taxon>
        <taxon>Roseobacteraceae</taxon>
        <taxon>Pseudoruegeria</taxon>
    </lineage>
</organism>
<dbReference type="RefSeq" id="WP_306372460.1">
    <property type="nucleotide sequence ID" value="NZ_FWFQ01000032.1"/>
</dbReference>
<proteinExistence type="predicted"/>
<feature type="region of interest" description="Disordered" evidence="1">
    <location>
        <begin position="61"/>
        <end position="267"/>
    </location>
</feature>
<sequence>MALNTGQKISGVGHVALIGWMFFGGWLSQDALPEVEVAEVSLISGEEFAQLFTPQPVADAPLEAAPEVPQSEPDAPEAPEAPAAAPQPEAAAPEETPRSEPAVPDTPDAPDAAPDLSELAPAPEAEVADAPPPAPVSPSEDVAVLLPNAPQSSPKPAPRVAPQPTPEPSPEATIDTETRQEAAPVPEPEAEIVQEAQEATAPEESSTRIVTEAEEQPETAPTPPPSAAPVTSARPPARPPRPTRAAEAPQPASAPAQEPAPDNADQAAVDAAVAAALAGLAGGGETAPASSSAPAGPPLSSGEKDSLIAQISQCWNVGSLSTEALKTTVTLAVAMTREAKPEIASIRMIGYEGGDEAAARQAYEAARRAIIRCGAKGFALPSEKYDHWREIEMVFNPEKMRFK</sequence>
<dbReference type="Proteomes" id="UP000193409">
    <property type="component" value="Unassembled WGS sequence"/>
</dbReference>
<feature type="region of interest" description="Disordered" evidence="1">
    <location>
        <begin position="282"/>
        <end position="304"/>
    </location>
</feature>
<keyword evidence="3" id="KW-1185">Reference proteome</keyword>
<name>A0A1Y5THV2_9RHOB</name>
<feature type="compositionally biased region" description="Low complexity" evidence="1">
    <location>
        <begin position="286"/>
        <end position="301"/>
    </location>
</feature>
<reference evidence="2 3" key="1">
    <citation type="submission" date="2017-03" db="EMBL/GenBank/DDBJ databases">
        <authorList>
            <person name="Afonso C.L."/>
            <person name="Miller P.J."/>
            <person name="Scott M.A."/>
            <person name="Spackman E."/>
            <person name="Goraichik I."/>
            <person name="Dimitrov K.M."/>
            <person name="Suarez D.L."/>
            <person name="Swayne D.E."/>
        </authorList>
    </citation>
    <scope>NUCLEOTIDE SEQUENCE [LARGE SCALE GENOMIC DNA]</scope>
    <source>
        <strain evidence="2 3">CECT 7680</strain>
    </source>
</reference>
<evidence type="ECO:0008006" key="4">
    <source>
        <dbReference type="Google" id="ProtNLM"/>
    </source>
</evidence>
<evidence type="ECO:0000313" key="2">
    <source>
        <dbReference type="EMBL" id="SLN62455.1"/>
    </source>
</evidence>
<evidence type="ECO:0000313" key="3">
    <source>
        <dbReference type="Proteomes" id="UP000193409"/>
    </source>
</evidence>
<dbReference type="AlphaFoldDB" id="A0A1Y5THV2"/>
<feature type="compositionally biased region" description="Low complexity" evidence="1">
    <location>
        <begin position="191"/>
        <end position="200"/>
    </location>
</feature>
<evidence type="ECO:0000256" key="1">
    <source>
        <dbReference type="SAM" id="MobiDB-lite"/>
    </source>
</evidence>
<accession>A0A1Y5THV2</accession>
<feature type="compositionally biased region" description="Low complexity" evidence="1">
    <location>
        <begin position="243"/>
        <end position="267"/>
    </location>
</feature>
<feature type="compositionally biased region" description="Low complexity" evidence="1">
    <location>
        <begin position="69"/>
        <end position="129"/>
    </location>
</feature>
<protein>
    <recommendedName>
        <fullName evidence="4">Immunoglobulin A1 protease autotransporter</fullName>
    </recommendedName>
</protein>